<proteinExistence type="predicted"/>
<dbReference type="AlphaFoldDB" id="A0A7W9AZI8"/>
<dbReference type="EMBL" id="JACIJG010000013">
    <property type="protein sequence ID" value="MBB5703449.1"/>
    <property type="molecule type" value="Genomic_DNA"/>
</dbReference>
<name>A0A7W9AZI8_9HYPH</name>
<reference evidence="1 2" key="1">
    <citation type="submission" date="2020-08" db="EMBL/GenBank/DDBJ databases">
        <title>Genomic Encyclopedia of Type Strains, Phase IV (KMG-IV): sequencing the most valuable type-strain genomes for metagenomic binning, comparative biology and taxonomic classification.</title>
        <authorList>
            <person name="Goeker M."/>
        </authorList>
    </citation>
    <scope>NUCLEOTIDE SEQUENCE [LARGE SCALE GENOMIC DNA]</scope>
    <source>
        <strain evidence="1 2">DSM 26944</strain>
    </source>
</reference>
<sequence length="260" mass="29441">MQVIQHVPQNGASLKIINTNNNTTQNTLKTPFTNHPKTGLKTKNQKITPKPTLFTLAKNEPLHTPDGIKPRPAITSRTIEELPDPFRRRWHDLNLNDKLALSFIETERHGGYSFRLTFSAQLAWKLLAASDPATVFCRDHLRPALKQEFGKVLPYSFRFEFSKEGTLHIHGAIIIPEMERTGIEQRLHSVLNKAGGSTGTGTQSHVAPLYDPLRYFYYLEKSAKETRSKMEHNLKGITAISGELKQLIKALHDNNRTNAK</sequence>
<organism evidence="1 2">
    <name type="scientific">Brucella daejeonensis</name>
    <dbReference type="NCBI Taxonomy" id="659015"/>
    <lineage>
        <taxon>Bacteria</taxon>
        <taxon>Pseudomonadati</taxon>
        <taxon>Pseudomonadota</taxon>
        <taxon>Alphaproteobacteria</taxon>
        <taxon>Hyphomicrobiales</taxon>
        <taxon>Brucellaceae</taxon>
        <taxon>Brucella/Ochrobactrum group</taxon>
        <taxon>Brucella</taxon>
    </lineage>
</organism>
<dbReference type="RefSeq" id="WP_183655122.1">
    <property type="nucleotide sequence ID" value="NZ_JACIJG010000013.1"/>
</dbReference>
<keyword evidence="2" id="KW-1185">Reference proteome</keyword>
<accession>A0A7W9AZI8</accession>
<evidence type="ECO:0000313" key="1">
    <source>
        <dbReference type="EMBL" id="MBB5703449.1"/>
    </source>
</evidence>
<protein>
    <submittedName>
        <fullName evidence="1">Uncharacterized protein</fullName>
    </submittedName>
</protein>
<gene>
    <name evidence="1" type="ORF">FHS76_003352</name>
</gene>
<dbReference type="Proteomes" id="UP000555546">
    <property type="component" value="Unassembled WGS sequence"/>
</dbReference>
<comment type="caution">
    <text evidence="1">The sequence shown here is derived from an EMBL/GenBank/DDBJ whole genome shotgun (WGS) entry which is preliminary data.</text>
</comment>
<evidence type="ECO:0000313" key="2">
    <source>
        <dbReference type="Proteomes" id="UP000555546"/>
    </source>
</evidence>